<evidence type="ECO:0000313" key="20">
    <source>
        <dbReference type="EMBL" id="SMQ66191.1"/>
    </source>
</evidence>
<dbReference type="GO" id="GO:0006099">
    <property type="term" value="P:tricarboxylic acid cycle"/>
    <property type="evidence" value="ECO:0007669"/>
    <property type="project" value="UniProtKB-UniRule"/>
</dbReference>
<evidence type="ECO:0000256" key="9">
    <source>
        <dbReference type="ARBA" id="ARBA00022617"/>
    </source>
</evidence>
<feature type="binding site" evidence="17">
    <location>
        <position position="83"/>
    </location>
    <ligand>
        <name>a ubiquinone</name>
        <dbReference type="ChEBI" id="CHEBI:16389"/>
    </ligand>
</feature>
<evidence type="ECO:0000256" key="3">
    <source>
        <dbReference type="ARBA" id="ARBA00005163"/>
    </source>
</evidence>
<evidence type="ECO:0000256" key="7">
    <source>
        <dbReference type="ARBA" id="ARBA00022519"/>
    </source>
</evidence>
<evidence type="ECO:0000256" key="12">
    <source>
        <dbReference type="ARBA" id="ARBA00022982"/>
    </source>
</evidence>
<evidence type="ECO:0000256" key="8">
    <source>
        <dbReference type="ARBA" id="ARBA00022532"/>
    </source>
</evidence>
<dbReference type="GO" id="GO:0009055">
    <property type="term" value="F:electron transfer activity"/>
    <property type="evidence" value="ECO:0007669"/>
    <property type="project" value="TreeGrafter"/>
</dbReference>
<dbReference type="Pfam" id="PF01127">
    <property type="entry name" value="Sdh_cyt"/>
    <property type="match status" value="1"/>
</dbReference>
<dbReference type="CDD" id="cd03494">
    <property type="entry name" value="SQR_TypeC_SdhD"/>
    <property type="match status" value="1"/>
</dbReference>
<keyword evidence="9 18" id="KW-0349">Heme</keyword>
<evidence type="ECO:0000256" key="18">
    <source>
        <dbReference type="PIRSR" id="PIRSR000169-2"/>
    </source>
</evidence>
<evidence type="ECO:0000256" key="15">
    <source>
        <dbReference type="ARBA" id="ARBA00023136"/>
    </source>
</evidence>
<feature type="transmembrane region" description="Helical" evidence="19">
    <location>
        <begin position="17"/>
        <end position="39"/>
    </location>
</feature>
<comment type="pathway">
    <text evidence="3 16">Carbohydrate metabolism; tricarboxylic acid cycle.</text>
</comment>
<evidence type="ECO:0000256" key="11">
    <source>
        <dbReference type="ARBA" id="ARBA00022723"/>
    </source>
</evidence>
<sequence length="118" mass="13074">MVKVASTFGRSGTHDYILLRATAVILATYAIFLVAFMVSVDTITYAVWTNLFANMGMKIYTMLALTAVLIHGWIGIWQVITDYVKNTGLRALVQFTVSVALIVYWLAGLLIVWPVEGV</sequence>
<keyword evidence="12 16" id="KW-0249">Electron transport</keyword>
<keyword evidence="10 19" id="KW-0812">Transmembrane</keyword>
<evidence type="ECO:0000256" key="1">
    <source>
        <dbReference type="ARBA" id="ARBA00004050"/>
    </source>
</evidence>
<dbReference type="OrthoDB" id="5612767at2"/>
<keyword evidence="11 18" id="KW-0479">Metal-binding</keyword>
<evidence type="ECO:0000256" key="19">
    <source>
        <dbReference type="SAM" id="Phobius"/>
    </source>
</evidence>
<comment type="function">
    <text evidence="1 16">Membrane-anchoring subunit of succinate dehydrogenase (SDH).</text>
</comment>
<keyword evidence="8 16" id="KW-0816">Tricarboxylic acid cycle</keyword>
<dbReference type="InterPro" id="IPR034804">
    <property type="entry name" value="SQR/QFR_C/D"/>
</dbReference>
<keyword evidence="14 18" id="KW-0408">Iron</keyword>
<keyword evidence="7 16" id="KW-0997">Cell inner membrane</keyword>
<dbReference type="GO" id="GO:0017004">
    <property type="term" value="P:cytochrome complex assembly"/>
    <property type="evidence" value="ECO:0007669"/>
    <property type="project" value="TreeGrafter"/>
</dbReference>
<evidence type="ECO:0000256" key="5">
    <source>
        <dbReference type="ARBA" id="ARBA00022448"/>
    </source>
</evidence>
<dbReference type="GO" id="GO:0005886">
    <property type="term" value="C:plasma membrane"/>
    <property type="evidence" value="ECO:0007669"/>
    <property type="project" value="UniProtKB-SubCell"/>
</dbReference>
<dbReference type="PANTHER" id="PTHR38689:SF1">
    <property type="entry name" value="SUCCINATE DEHYDROGENASE HYDROPHOBIC MEMBRANE ANCHOR SUBUNIT"/>
    <property type="match status" value="1"/>
</dbReference>
<evidence type="ECO:0000256" key="6">
    <source>
        <dbReference type="ARBA" id="ARBA00022475"/>
    </source>
</evidence>
<dbReference type="GO" id="GO:0046872">
    <property type="term" value="F:metal ion binding"/>
    <property type="evidence" value="ECO:0007669"/>
    <property type="project" value="UniProtKB-KW"/>
</dbReference>
<keyword evidence="6 16" id="KW-1003">Cell membrane</keyword>
<dbReference type="EMBL" id="FXWH01000001">
    <property type="protein sequence ID" value="SMQ66191.1"/>
    <property type="molecule type" value="Genomic_DNA"/>
</dbReference>
<feature type="transmembrane region" description="Helical" evidence="19">
    <location>
        <begin position="92"/>
        <end position="113"/>
    </location>
</feature>
<evidence type="ECO:0000256" key="17">
    <source>
        <dbReference type="PIRSR" id="PIRSR000169-1"/>
    </source>
</evidence>
<dbReference type="Proteomes" id="UP000194450">
    <property type="component" value="Unassembled WGS sequence"/>
</dbReference>
<dbReference type="PIRSF" id="PIRSF000169">
    <property type="entry name" value="SDH_D"/>
    <property type="match status" value="1"/>
</dbReference>
<dbReference type="InterPro" id="IPR014312">
    <property type="entry name" value="Succ_DH_anchor"/>
</dbReference>
<keyword evidence="21" id="KW-1185">Reference proteome</keyword>
<organism evidence="20 21">
    <name type="scientific">Pseudidiomarina planktonica</name>
    <dbReference type="NCBI Taxonomy" id="1323738"/>
    <lineage>
        <taxon>Bacteria</taxon>
        <taxon>Pseudomonadati</taxon>
        <taxon>Pseudomonadota</taxon>
        <taxon>Gammaproteobacteria</taxon>
        <taxon>Alteromonadales</taxon>
        <taxon>Idiomarinaceae</taxon>
        <taxon>Pseudidiomarina</taxon>
    </lineage>
</organism>
<evidence type="ECO:0000256" key="4">
    <source>
        <dbReference type="ARBA" id="ARBA00019425"/>
    </source>
</evidence>
<keyword evidence="5 16" id="KW-0813">Transport</keyword>
<dbReference type="Gene3D" id="1.20.1300.10">
    <property type="entry name" value="Fumarate reductase/succinate dehydrogenase, transmembrane subunit"/>
    <property type="match status" value="1"/>
</dbReference>
<evidence type="ECO:0000256" key="14">
    <source>
        <dbReference type="ARBA" id="ARBA00023004"/>
    </source>
</evidence>
<evidence type="ECO:0000256" key="2">
    <source>
        <dbReference type="ARBA" id="ARBA00004429"/>
    </source>
</evidence>
<dbReference type="InterPro" id="IPR000701">
    <property type="entry name" value="SuccDH_FuR_B_TM-su"/>
</dbReference>
<dbReference type="UniPathway" id="UPA00223"/>
<protein>
    <recommendedName>
        <fullName evidence="4 16">Succinate dehydrogenase hydrophobic membrane anchor subunit</fullName>
    </recommendedName>
</protein>
<evidence type="ECO:0000256" key="13">
    <source>
        <dbReference type="ARBA" id="ARBA00022989"/>
    </source>
</evidence>
<dbReference type="PANTHER" id="PTHR38689">
    <property type="entry name" value="SUCCINATE DEHYDROGENASE HYDROPHOBIC MEMBRANE ANCHOR SUBUNIT"/>
    <property type="match status" value="1"/>
</dbReference>
<feature type="binding site" description="axial binding residue" evidence="18">
    <location>
        <position position="71"/>
    </location>
    <ligand>
        <name>heme</name>
        <dbReference type="ChEBI" id="CHEBI:30413"/>
        <note>ligand shared with second transmembrane subunit</note>
    </ligand>
    <ligandPart>
        <name>Fe</name>
        <dbReference type="ChEBI" id="CHEBI:18248"/>
    </ligandPart>
</feature>
<dbReference type="RefSeq" id="WP_086434882.1">
    <property type="nucleotide sequence ID" value="NZ_FXWH01000001.1"/>
</dbReference>
<gene>
    <name evidence="20" type="ORF">SAMN06297229_1462</name>
</gene>
<proteinExistence type="predicted"/>
<feature type="transmembrane region" description="Helical" evidence="19">
    <location>
        <begin position="59"/>
        <end position="80"/>
    </location>
</feature>
<accession>A0A1Y6EY52</accession>
<keyword evidence="13 19" id="KW-1133">Transmembrane helix</keyword>
<comment type="cofactor">
    <cofactor evidence="18">
        <name>heme</name>
        <dbReference type="ChEBI" id="CHEBI:30413"/>
    </cofactor>
    <text evidence="18">The heme is bound between the two transmembrane subunits.</text>
</comment>
<keyword evidence="15 16" id="KW-0472">Membrane</keyword>
<dbReference type="AlphaFoldDB" id="A0A1Y6EY52"/>
<evidence type="ECO:0000256" key="16">
    <source>
        <dbReference type="PIRNR" id="PIRNR000169"/>
    </source>
</evidence>
<dbReference type="NCBIfam" id="TIGR02968">
    <property type="entry name" value="succ_dehyd_anc"/>
    <property type="match status" value="1"/>
</dbReference>
<reference evidence="21" key="1">
    <citation type="submission" date="2017-04" db="EMBL/GenBank/DDBJ databases">
        <authorList>
            <person name="Varghese N."/>
            <person name="Submissions S."/>
        </authorList>
    </citation>
    <scope>NUCLEOTIDE SEQUENCE [LARGE SCALE GENOMIC DNA]</scope>
</reference>
<name>A0A1Y6EY52_9GAMM</name>
<comment type="subcellular location">
    <subcellularLocation>
        <location evidence="2 16">Cell inner membrane</location>
        <topology evidence="2 16">Multi-pass membrane protein</topology>
    </subcellularLocation>
</comment>
<evidence type="ECO:0000256" key="10">
    <source>
        <dbReference type="ARBA" id="ARBA00022692"/>
    </source>
</evidence>
<evidence type="ECO:0000313" key="21">
    <source>
        <dbReference type="Proteomes" id="UP000194450"/>
    </source>
</evidence>
<dbReference type="GO" id="GO:0020037">
    <property type="term" value="F:heme binding"/>
    <property type="evidence" value="ECO:0007669"/>
    <property type="project" value="InterPro"/>
</dbReference>
<dbReference type="SUPFAM" id="SSF81343">
    <property type="entry name" value="Fumarate reductase respiratory complex transmembrane subunits"/>
    <property type="match status" value="1"/>
</dbReference>